<protein>
    <submittedName>
        <fullName evidence="1">Uncharacterized protein</fullName>
    </submittedName>
</protein>
<dbReference type="AlphaFoldDB" id="Q5ZFQ3"/>
<sequence length="89" mass="9324">MSILSNLLKTSSTMSSLAISSIYITAMSVFDLVPSCLGTILNPVSFILLLTNAVLNLMVSVKPSLEPLNTVSPDGSVTPLVGQNLVDNT</sequence>
<reference evidence="1" key="1">
    <citation type="submission" date="2004-09" db="EMBL/GenBank/DDBJ databases">
        <title>Molecular and biochemical characterisation of an indigenous isolate of a neurotoxigenic Clostridium sp.</title>
        <authorList>
            <person name="Dixit A."/>
        </authorList>
    </citation>
    <scope>NUCLEOTIDE SEQUENCE</scope>
    <source>
        <strain evidence="1">RKD</strain>
    </source>
</reference>
<proteinExistence type="predicted"/>
<dbReference type="EMBL" id="AJ843213">
    <property type="protein sequence ID" value="CAH58728.1"/>
    <property type="molecule type" value="Genomic_DNA"/>
</dbReference>
<organism evidence="1">
    <name type="scientific">Clostridium sp. RKD</name>
    <dbReference type="NCBI Taxonomy" id="295236"/>
    <lineage>
        <taxon>Bacteria</taxon>
        <taxon>Bacillati</taxon>
        <taxon>Bacillota</taxon>
        <taxon>Clostridia</taxon>
        <taxon>Eubacteriales</taxon>
        <taxon>Clostridiaceae</taxon>
        <taxon>Clostridium</taxon>
    </lineage>
</organism>
<accession>Q5ZFQ3</accession>
<evidence type="ECO:0000313" key="1">
    <source>
        <dbReference type="EMBL" id="CAH58728.1"/>
    </source>
</evidence>
<name>Q5ZFQ3_9CLOT</name>